<dbReference type="EMBL" id="BEXD01004100">
    <property type="protein sequence ID" value="GBC06809.1"/>
    <property type="molecule type" value="Genomic_DNA"/>
</dbReference>
<name>A0A2Z6SKG8_9GLOM</name>
<evidence type="ECO:0000313" key="1">
    <source>
        <dbReference type="EMBL" id="GBC06809.1"/>
    </source>
</evidence>
<evidence type="ECO:0000313" key="2">
    <source>
        <dbReference type="Proteomes" id="UP000247702"/>
    </source>
</evidence>
<evidence type="ECO:0008006" key="3">
    <source>
        <dbReference type="Google" id="ProtNLM"/>
    </source>
</evidence>
<keyword evidence="2" id="KW-1185">Reference proteome</keyword>
<protein>
    <recommendedName>
        <fullName evidence="3">SWIM-type domain-containing protein</fullName>
    </recommendedName>
</protein>
<organism evidence="1 2">
    <name type="scientific">Rhizophagus clarus</name>
    <dbReference type="NCBI Taxonomy" id="94130"/>
    <lineage>
        <taxon>Eukaryota</taxon>
        <taxon>Fungi</taxon>
        <taxon>Fungi incertae sedis</taxon>
        <taxon>Mucoromycota</taxon>
        <taxon>Glomeromycotina</taxon>
        <taxon>Glomeromycetes</taxon>
        <taxon>Glomerales</taxon>
        <taxon>Glomeraceae</taxon>
        <taxon>Rhizophagus</taxon>
    </lineage>
</organism>
<dbReference type="AlphaFoldDB" id="A0A2Z6SKG8"/>
<accession>A0A2Z6SKG8</accession>
<gene>
    <name evidence="1" type="ORF">RclHR1_07060002</name>
</gene>
<comment type="caution">
    <text evidence="1">The sequence shown here is derived from an EMBL/GenBank/DDBJ whole genome shotgun (WGS) entry which is preliminary data.</text>
</comment>
<proteinExistence type="predicted"/>
<dbReference type="Proteomes" id="UP000247702">
    <property type="component" value="Unassembled WGS sequence"/>
</dbReference>
<reference evidence="1 2" key="1">
    <citation type="submission" date="2017-11" db="EMBL/GenBank/DDBJ databases">
        <title>The genome of Rhizophagus clarus HR1 reveals common genetic basis of auxotrophy among arbuscular mycorrhizal fungi.</title>
        <authorList>
            <person name="Kobayashi Y."/>
        </authorList>
    </citation>
    <scope>NUCLEOTIDE SEQUENCE [LARGE SCALE GENOMIC DNA]</scope>
    <source>
        <strain evidence="1 2">HR1</strain>
    </source>
</reference>
<sequence length="447" mass="52619">MKFNWNYQRHYEGKDITTYWYYCSQRDDLAKKPRKNPESAKQQDVSSKERYNCEGIIKISIDEYTQIAEITLLHKDLHMKPIDKSLPQSVKDFIKENINLLPREIYARLVNEGLDISIRQKQVHFWVTQLGQGRYKRPENAFDSACLWLLENNYHIILQEVEPVRALAFETGILKQINELGINIHECGIDAAYKTNNMGFELYVLHAEVNGIGVPLSCLFLENNDECKDGIRTYIIQNFLTKFRDQNGTTNQDGYYGHAHHVKNIHNKIHSWPKKFVQVVVHQQRKLQQIHNGRERPDWIKDFKYKWKNLIKQPVTNMYITDVENWICGCSYYLTSRFKLCKHLVQQKGIVTDKFFENIRRNYQPPFLIEYNLSSHVDNNKENVYTNMNIMNEPTAEEDTRLFDELIDTTKKALTLLEEQKSVGNIKWCKGAKNSFNGIVKLVNARS</sequence>